<evidence type="ECO:0000313" key="3">
    <source>
        <dbReference type="Proteomes" id="UP000520814"/>
    </source>
</evidence>
<name>A0A7W9W8V4_ARMRO</name>
<dbReference type="Proteomes" id="UP000520814">
    <property type="component" value="Unassembled WGS sequence"/>
</dbReference>
<dbReference type="AlphaFoldDB" id="A0A7W9W8V4"/>
<sequence length="706" mass="79718">MVMNKKNPMYVVLFDDFKNKRDVYMPYISREEVRESISSITVPHGLSKELVSCIKSIWYCLHLPASFFDLIDLQARHIISFKEANIAHQIILMPLTLIAEANKIIKFYDSEFVPVTIFCPDYLVDSAKKLAEEIGNGVFVIQNSELNPGKITDIWKEIHKNMNYESDFLDMNFGFINRLDIAPILLTNNILRRRLKQDMLVEPNGIEEIKNLKNIVIDNHIAVAAIARCEDAEMSVVEAEEAIGEFIEHESRSLKLPLSIVAPGVPSLYIDSIYEDGTVLTRSNLFLDPLLTWNDVEKFDDSKIENAIINFIATHRAIARNGTVISTMDIPNTLFKKLNNIEKQYLDSSLTKRRHVWRWINDMGNSAASLFDEESVDTLKRASFVNIFSNFPLGLAILPGDTSPYCCRVPIAYRPILPLTRALQVELLNPPYIEWSETISILIVECISESDRIGKLSRSIWKHIAKEYANNANIKIIYVEAESSSDVASLLSEYDPNVLIISAHGHYAQESNSAGIMIGKDFCMGDDLGDMPPLVILSACNVAPRGIGAVNIADLLMRQGALAVIGTLVPVDIRHNAILINRLFVYINETMSGKNSMKNFAEIWHHVTTSNAVNDILFSSTGISQWASMKHEGKSILELFTQERSVGRLRNAHIYNDTITVLKEIAVENKTLDKVNAWLSRPGYAPETLFYIMIGWPEKITMNFIN</sequence>
<dbReference type="InterPro" id="IPR024983">
    <property type="entry name" value="CHAT_dom"/>
</dbReference>
<protein>
    <recommendedName>
        <fullName evidence="1">CHAT domain-containing protein</fullName>
    </recommendedName>
</protein>
<comment type="caution">
    <text evidence="2">The sequence shown here is derived from an EMBL/GenBank/DDBJ whole genome shotgun (WGS) entry which is preliminary data.</text>
</comment>
<dbReference type="EMBL" id="JACHGW010000010">
    <property type="protein sequence ID" value="MBB6053959.1"/>
    <property type="molecule type" value="Genomic_DNA"/>
</dbReference>
<proteinExistence type="predicted"/>
<evidence type="ECO:0000259" key="1">
    <source>
        <dbReference type="Pfam" id="PF12770"/>
    </source>
</evidence>
<feature type="domain" description="CHAT" evidence="1">
    <location>
        <begin position="472"/>
        <end position="589"/>
    </location>
</feature>
<reference evidence="2 3" key="1">
    <citation type="submission" date="2020-08" db="EMBL/GenBank/DDBJ databases">
        <title>Genomic Encyclopedia of Type Strains, Phase IV (KMG-IV): sequencing the most valuable type-strain genomes for metagenomic binning, comparative biology and taxonomic classification.</title>
        <authorList>
            <person name="Goeker M."/>
        </authorList>
    </citation>
    <scope>NUCLEOTIDE SEQUENCE [LARGE SCALE GENOMIC DNA]</scope>
    <source>
        <strain evidence="2 3">DSM 23562</strain>
    </source>
</reference>
<gene>
    <name evidence="2" type="ORF">HNQ39_005806</name>
</gene>
<accession>A0A7W9W8V4</accession>
<evidence type="ECO:0000313" key="2">
    <source>
        <dbReference type="EMBL" id="MBB6053959.1"/>
    </source>
</evidence>
<dbReference type="Pfam" id="PF12770">
    <property type="entry name" value="CHAT"/>
    <property type="match status" value="1"/>
</dbReference>
<keyword evidence="3" id="KW-1185">Reference proteome</keyword>
<organism evidence="2 3">
    <name type="scientific">Armatimonas rosea</name>
    <dbReference type="NCBI Taxonomy" id="685828"/>
    <lineage>
        <taxon>Bacteria</taxon>
        <taxon>Bacillati</taxon>
        <taxon>Armatimonadota</taxon>
        <taxon>Armatimonadia</taxon>
        <taxon>Armatimonadales</taxon>
        <taxon>Armatimonadaceae</taxon>
        <taxon>Armatimonas</taxon>
    </lineage>
</organism>